<evidence type="ECO:0000313" key="2">
    <source>
        <dbReference type="EMBL" id="USS87512.1"/>
    </source>
</evidence>
<dbReference type="Proteomes" id="UP001057025">
    <property type="component" value="Chromosome"/>
</dbReference>
<protein>
    <submittedName>
        <fullName evidence="2">Ribonuclease HI family protein</fullName>
    </submittedName>
</protein>
<feature type="domain" description="RNase H type-1" evidence="1">
    <location>
        <begin position="1"/>
        <end position="135"/>
    </location>
</feature>
<proteinExistence type="predicted"/>
<dbReference type="InterPro" id="IPR002156">
    <property type="entry name" value="RNaseH_domain"/>
</dbReference>
<gene>
    <name evidence="2" type="ORF">M3M39_05155</name>
</gene>
<evidence type="ECO:0000259" key="1">
    <source>
        <dbReference type="PROSITE" id="PS50879"/>
    </source>
</evidence>
<evidence type="ECO:0000313" key="3">
    <source>
        <dbReference type="Proteomes" id="UP001057025"/>
    </source>
</evidence>
<sequence>MYIKVYSDAAEQPRTKQCSAGILMIVNHQQIQIKQLLTATDNHSAEFQACELALQTLVHRLSDTEQKNAVVNYYTDSKIVAESLQKNYAKHYQTFVDRIEQLQQVFAFFFVNWIPDHENQGAHQLALQALHQAERK</sequence>
<accession>A0ABY5BST9</accession>
<dbReference type="Gene3D" id="3.30.420.10">
    <property type="entry name" value="Ribonuclease H-like superfamily/Ribonuclease H"/>
    <property type="match status" value="1"/>
</dbReference>
<dbReference type="EMBL" id="CP097118">
    <property type="protein sequence ID" value="USS87512.1"/>
    <property type="molecule type" value="Genomic_DNA"/>
</dbReference>
<dbReference type="RefSeq" id="WP_252796810.1">
    <property type="nucleotide sequence ID" value="NZ_CP097118.1"/>
</dbReference>
<dbReference type="SUPFAM" id="SSF53098">
    <property type="entry name" value="Ribonuclease H-like"/>
    <property type="match status" value="1"/>
</dbReference>
<organism evidence="2 3">
    <name type="scientific">Fructilactobacillus hinvesii</name>
    <dbReference type="NCBI Taxonomy" id="2940300"/>
    <lineage>
        <taxon>Bacteria</taxon>
        <taxon>Bacillati</taxon>
        <taxon>Bacillota</taxon>
        <taxon>Bacilli</taxon>
        <taxon>Lactobacillales</taxon>
        <taxon>Lactobacillaceae</taxon>
        <taxon>Fructilactobacillus</taxon>
    </lineage>
</organism>
<dbReference type="InterPro" id="IPR012337">
    <property type="entry name" value="RNaseH-like_sf"/>
</dbReference>
<dbReference type="PROSITE" id="PS50879">
    <property type="entry name" value="RNASE_H_1"/>
    <property type="match status" value="1"/>
</dbReference>
<dbReference type="CDD" id="cd09279">
    <property type="entry name" value="RNase_HI_like"/>
    <property type="match status" value="1"/>
</dbReference>
<dbReference type="Pfam" id="PF00075">
    <property type="entry name" value="RNase_H"/>
    <property type="match status" value="1"/>
</dbReference>
<name>A0ABY5BST9_9LACO</name>
<keyword evidence="3" id="KW-1185">Reference proteome</keyword>
<dbReference type="InterPro" id="IPR036397">
    <property type="entry name" value="RNaseH_sf"/>
</dbReference>
<reference evidence="2" key="1">
    <citation type="submission" date="2022-05" db="EMBL/GenBank/DDBJ databases">
        <authorList>
            <person name="Oliphant S.A."/>
            <person name="Watson-Haigh N.S."/>
            <person name="Sumby K.M."/>
            <person name="Gardner J.M."/>
            <person name="Jiranek V."/>
        </authorList>
    </citation>
    <scope>NUCLEOTIDE SEQUENCE</scope>
    <source>
        <strain evidence="2">KI11_C11</strain>
    </source>
</reference>